<dbReference type="Proteomes" id="UP001445076">
    <property type="component" value="Unassembled WGS sequence"/>
</dbReference>
<proteinExistence type="predicted"/>
<feature type="compositionally biased region" description="Low complexity" evidence="1">
    <location>
        <begin position="143"/>
        <end position="161"/>
    </location>
</feature>
<sequence>MRWGGRAASPVPRLPARGATGRVFGAVSPSLPRPHRRTLPPSRSLSLDTGLDTNNATASDPETATEVVSSCEQYLQQQNQQQSEHQVQEQQLQNTEPPRRRLSSIPCESSPIAEEDCATEEDFGQPFVEEDVRGSRDLTLPLDSSRSSITSSRRSSVTSTDDISRKSSFVNKCMTRVRGFIKK</sequence>
<dbReference type="EMBL" id="JARKIK010000022">
    <property type="protein sequence ID" value="KAK8744378.1"/>
    <property type="molecule type" value="Genomic_DNA"/>
</dbReference>
<reference evidence="2 3" key="1">
    <citation type="journal article" date="2024" name="BMC Genomics">
        <title>Genome assembly of redclaw crayfish (Cherax quadricarinatus) provides insights into its immune adaptation and hypoxia tolerance.</title>
        <authorList>
            <person name="Liu Z."/>
            <person name="Zheng J."/>
            <person name="Li H."/>
            <person name="Fang K."/>
            <person name="Wang S."/>
            <person name="He J."/>
            <person name="Zhou D."/>
            <person name="Weng S."/>
            <person name="Chi M."/>
            <person name="Gu Z."/>
            <person name="He J."/>
            <person name="Li F."/>
            <person name="Wang M."/>
        </authorList>
    </citation>
    <scope>NUCLEOTIDE SEQUENCE [LARGE SCALE GENOMIC DNA]</scope>
    <source>
        <strain evidence="2">ZL_2023a</strain>
    </source>
</reference>
<dbReference type="EMBL" id="JARKIK010000022">
    <property type="protein sequence ID" value="KAK8744366.1"/>
    <property type="molecule type" value="Genomic_DNA"/>
</dbReference>
<evidence type="ECO:0000313" key="3">
    <source>
        <dbReference type="Proteomes" id="UP001445076"/>
    </source>
</evidence>
<evidence type="ECO:0000256" key="1">
    <source>
        <dbReference type="SAM" id="MobiDB-lite"/>
    </source>
</evidence>
<dbReference type="AlphaFoldDB" id="A0AAW0XIK4"/>
<dbReference type="EMBL" id="JARKIK010000022">
    <property type="protein sequence ID" value="KAK8744391.1"/>
    <property type="molecule type" value="Genomic_DNA"/>
</dbReference>
<name>A0AAW0XIK4_CHEQU</name>
<dbReference type="EMBL" id="JARKIK010000022">
    <property type="protein sequence ID" value="KAK8744387.1"/>
    <property type="molecule type" value="Genomic_DNA"/>
</dbReference>
<feature type="compositionally biased region" description="Polar residues" evidence="1">
    <location>
        <begin position="41"/>
        <end position="71"/>
    </location>
</feature>
<dbReference type="EMBL" id="JARKIK010000022">
    <property type="protein sequence ID" value="KAK8744376.1"/>
    <property type="molecule type" value="Genomic_DNA"/>
</dbReference>
<reference evidence="2" key="2">
    <citation type="submission" date="2024-01" db="EMBL/GenBank/DDBJ databases">
        <authorList>
            <person name="He J."/>
            <person name="Wang M."/>
            <person name="Zheng J."/>
            <person name="Liu Z."/>
        </authorList>
    </citation>
    <scope>NUCLEOTIDE SEQUENCE</scope>
    <source>
        <strain evidence="2">ZL_2023a</strain>
        <tissue evidence="2">Muscle</tissue>
    </source>
</reference>
<evidence type="ECO:0000313" key="2">
    <source>
        <dbReference type="EMBL" id="KAK8744388.1"/>
    </source>
</evidence>
<dbReference type="EMBL" id="JARKIK010000022">
    <property type="protein sequence ID" value="KAK8744385.1"/>
    <property type="molecule type" value="Genomic_DNA"/>
</dbReference>
<gene>
    <name evidence="2" type="ORF">OTU49_000766</name>
</gene>
<accession>A0AAW0XIK4</accession>
<dbReference type="EMBL" id="JARKIK010000022">
    <property type="protein sequence ID" value="KAK8744373.1"/>
    <property type="molecule type" value="Genomic_DNA"/>
</dbReference>
<feature type="compositionally biased region" description="Low complexity" evidence="1">
    <location>
        <begin position="72"/>
        <end position="93"/>
    </location>
</feature>
<organism evidence="2 3">
    <name type="scientific">Cherax quadricarinatus</name>
    <name type="common">Australian red claw crayfish</name>
    <dbReference type="NCBI Taxonomy" id="27406"/>
    <lineage>
        <taxon>Eukaryota</taxon>
        <taxon>Metazoa</taxon>
        <taxon>Ecdysozoa</taxon>
        <taxon>Arthropoda</taxon>
        <taxon>Crustacea</taxon>
        <taxon>Multicrustacea</taxon>
        <taxon>Malacostraca</taxon>
        <taxon>Eumalacostraca</taxon>
        <taxon>Eucarida</taxon>
        <taxon>Decapoda</taxon>
        <taxon>Pleocyemata</taxon>
        <taxon>Astacidea</taxon>
        <taxon>Parastacoidea</taxon>
        <taxon>Parastacidae</taxon>
        <taxon>Cherax</taxon>
    </lineage>
</organism>
<protein>
    <submittedName>
        <fullName evidence="2">Uncharacterized protein</fullName>
    </submittedName>
</protein>
<dbReference type="EMBL" id="JARKIK010000022">
    <property type="protein sequence ID" value="KAK8744364.1"/>
    <property type="molecule type" value="Genomic_DNA"/>
</dbReference>
<dbReference type="EMBL" id="JARKIK010000022">
    <property type="protein sequence ID" value="KAK8744367.1"/>
    <property type="molecule type" value="Genomic_DNA"/>
</dbReference>
<dbReference type="EMBL" id="JARKIK010000022">
    <property type="protein sequence ID" value="KAK8744371.1"/>
    <property type="molecule type" value="Genomic_DNA"/>
</dbReference>
<feature type="region of interest" description="Disordered" evidence="1">
    <location>
        <begin position="132"/>
        <end position="164"/>
    </location>
</feature>
<dbReference type="EMBL" id="JARKIK010000022">
    <property type="protein sequence ID" value="KAK8744388.1"/>
    <property type="molecule type" value="Genomic_DNA"/>
</dbReference>
<dbReference type="EMBL" id="JARKIK010000022">
    <property type="protein sequence ID" value="KAK8744370.1"/>
    <property type="molecule type" value="Genomic_DNA"/>
</dbReference>
<dbReference type="EMBL" id="JARKIK010000022">
    <property type="protein sequence ID" value="KAK8744380.1"/>
    <property type="molecule type" value="Genomic_DNA"/>
</dbReference>
<feature type="region of interest" description="Disordered" evidence="1">
    <location>
        <begin position="1"/>
        <end position="120"/>
    </location>
</feature>
<keyword evidence="3" id="KW-1185">Reference proteome</keyword>
<dbReference type="EMBL" id="JARKIK010000022">
    <property type="protein sequence ID" value="KAK8744382.1"/>
    <property type="molecule type" value="Genomic_DNA"/>
</dbReference>
<comment type="caution">
    <text evidence="2">The sequence shown here is derived from an EMBL/GenBank/DDBJ whole genome shotgun (WGS) entry which is preliminary data.</text>
</comment>